<evidence type="ECO:0000313" key="3">
    <source>
        <dbReference type="Proteomes" id="UP001652504"/>
    </source>
</evidence>
<keyword evidence="3" id="KW-1185">Reference proteome</keyword>
<comment type="caution">
    <text evidence="2">The sequence shown here is derived from an EMBL/GenBank/DDBJ whole genome shotgun (WGS) entry which is preliminary data.</text>
</comment>
<dbReference type="RefSeq" id="WP_263713944.1">
    <property type="nucleotide sequence ID" value="NZ_JAOWKX010000015.1"/>
</dbReference>
<dbReference type="PANTHER" id="PTHR34351:SF1">
    <property type="entry name" value="SLR1927 PROTEIN"/>
    <property type="match status" value="1"/>
</dbReference>
<dbReference type="EMBL" id="JAOWKX010000015">
    <property type="protein sequence ID" value="MCV2886652.1"/>
    <property type="molecule type" value="Genomic_DNA"/>
</dbReference>
<protein>
    <recommendedName>
        <fullName evidence="4">DUF58 domain-containing protein</fullName>
    </recommendedName>
</protein>
<name>A0ABT3ADK2_9ALTE</name>
<dbReference type="PANTHER" id="PTHR34351">
    <property type="entry name" value="SLR1927 PROTEIN-RELATED"/>
    <property type="match status" value="1"/>
</dbReference>
<evidence type="ECO:0008006" key="4">
    <source>
        <dbReference type="Google" id="ProtNLM"/>
    </source>
</evidence>
<dbReference type="Proteomes" id="UP001652504">
    <property type="component" value="Unassembled WGS sequence"/>
</dbReference>
<organism evidence="2 3">
    <name type="scientific">Fluctibacter corallii</name>
    <dbReference type="NCBI Taxonomy" id="2984329"/>
    <lineage>
        <taxon>Bacteria</taxon>
        <taxon>Pseudomonadati</taxon>
        <taxon>Pseudomonadota</taxon>
        <taxon>Gammaproteobacteria</taxon>
        <taxon>Alteromonadales</taxon>
        <taxon>Alteromonadaceae</taxon>
        <taxon>Fluctibacter</taxon>
    </lineage>
</organism>
<accession>A0ABT3ADK2</accession>
<sequence length="331" mass="37733">MATRQLTTRLQRIHHRWLERRIPASMQHQLNRHNLFIFPSGFGWLFILLCIGLFLLGTNYQNNLMLLLCYFLLSFMLVSLFATYRNLSGLIVSSEGEVTVYAGDALHLPVTIDTKVQHASAHGEISLAFYRSEHKQGLDFDKPENKTKLQLTFHERGVHAMPRVTLKSVFPAGLFTCWTHLAFQEKCIVYPTPKVCRNLYRDASHSQSDENMANSRVAINKGGSDTFFGFTTHVAGMPMHRIAWKLFAKGRGLLDKQFVDHQDSELWLHFQDYFTGDAEEALQKLCYQVNQLNLGSVQFGLHLPNQRIQPASGNAHVKACLTALAEYPRVP</sequence>
<evidence type="ECO:0000256" key="1">
    <source>
        <dbReference type="SAM" id="Phobius"/>
    </source>
</evidence>
<proteinExistence type="predicted"/>
<keyword evidence="1" id="KW-0472">Membrane</keyword>
<gene>
    <name evidence="2" type="ORF">OE749_18305</name>
</gene>
<feature type="transmembrane region" description="Helical" evidence="1">
    <location>
        <begin position="35"/>
        <end position="58"/>
    </location>
</feature>
<feature type="transmembrane region" description="Helical" evidence="1">
    <location>
        <begin position="64"/>
        <end position="84"/>
    </location>
</feature>
<evidence type="ECO:0000313" key="2">
    <source>
        <dbReference type="EMBL" id="MCV2886652.1"/>
    </source>
</evidence>
<keyword evidence="1" id="KW-1133">Transmembrane helix</keyword>
<reference evidence="2 3" key="1">
    <citation type="submission" date="2022-10" db="EMBL/GenBank/DDBJ databases">
        <title>Aestuariibacter sp. AA17 isolated from Montipora capitata coral fragment.</title>
        <authorList>
            <person name="Emsley S.A."/>
            <person name="Pfannmuller K.M."/>
            <person name="Loughran R.M."/>
            <person name="Shlafstein M."/>
            <person name="Papke E."/>
            <person name="Saw J.H."/>
            <person name="Ushijima B."/>
            <person name="Videau P."/>
        </authorList>
    </citation>
    <scope>NUCLEOTIDE SEQUENCE [LARGE SCALE GENOMIC DNA]</scope>
    <source>
        <strain evidence="2 3">AA17</strain>
    </source>
</reference>
<keyword evidence="1" id="KW-0812">Transmembrane</keyword>